<feature type="region of interest" description="Disordered" evidence="1">
    <location>
        <begin position="172"/>
        <end position="194"/>
    </location>
</feature>
<gene>
    <name evidence="2" type="ORF">TKK_006603</name>
</gene>
<keyword evidence="3" id="KW-1185">Reference proteome</keyword>
<evidence type="ECO:0000313" key="2">
    <source>
        <dbReference type="EMBL" id="KAL3399981.1"/>
    </source>
</evidence>
<protein>
    <submittedName>
        <fullName evidence="2">Uncharacterized protein</fullName>
    </submittedName>
</protein>
<sequence length="210" mass="24143">MMNSHGCVSIYMYRKKPCQIDDILVNILPRRKVYIKRPQQHGSADRSNSIARASLYRLRHSLCSSSEPARLIVKRAECTFFSWPFGLRRWRHDRGGQIHEARVALGRRGGGLRGAELHRTHDRLLRHAQSAVPLGSLRSRKLARNFAREITSYEFVRAATAAAAVYIRIKKHQHQRAARKPKQRQNKKKRRTHALDANLDLERTAAAAVL</sequence>
<proteinExistence type="predicted"/>
<reference evidence="2 3" key="1">
    <citation type="journal article" date="2024" name="bioRxiv">
        <title>A reference genome for Trichogramma kaykai: A tiny desert-dwelling parasitoid wasp with competing sex-ratio distorters.</title>
        <authorList>
            <person name="Culotta J."/>
            <person name="Lindsey A.R."/>
        </authorList>
    </citation>
    <scope>NUCLEOTIDE SEQUENCE [LARGE SCALE GENOMIC DNA]</scope>
    <source>
        <strain evidence="2 3">KSX58</strain>
    </source>
</reference>
<dbReference type="AlphaFoldDB" id="A0ABD2X3T1"/>
<dbReference type="Proteomes" id="UP001627154">
    <property type="component" value="Unassembled WGS sequence"/>
</dbReference>
<organism evidence="2 3">
    <name type="scientific">Trichogramma kaykai</name>
    <dbReference type="NCBI Taxonomy" id="54128"/>
    <lineage>
        <taxon>Eukaryota</taxon>
        <taxon>Metazoa</taxon>
        <taxon>Ecdysozoa</taxon>
        <taxon>Arthropoda</taxon>
        <taxon>Hexapoda</taxon>
        <taxon>Insecta</taxon>
        <taxon>Pterygota</taxon>
        <taxon>Neoptera</taxon>
        <taxon>Endopterygota</taxon>
        <taxon>Hymenoptera</taxon>
        <taxon>Apocrita</taxon>
        <taxon>Proctotrupomorpha</taxon>
        <taxon>Chalcidoidea</taxon>
        <taxon>Trichogrammatidae</taxon>
        <taxon>Trichogramma</taxon>
    </lineage>
</organism>
<comment type="caution">
    <text evidence="2">The sequence shown here is derived from an EMBL/GenBank/DDBJ whole genome shotgun (WGS) entry which is preliminary data.</text>
</comment>
<feature type="compositionally biased region" description="Basic residues" evidence="1">
    <location>
        <begin position="172"/>
        <end position="192"/>
    </location>
</feature>
<evidence type="ECO:0000256" key="1">
    <source>
        <dbReference type="SAM" id="MobiDB-lite"/>
    </source>
</evidence>
<dbReference type="EMBL" id="JBJJXI010000054">
    <property type="protein sequence ID" value="KAL3399981.1"/>
    <property type="molecule type" value="Genomic_DNA"/>
</dbReference>
<name>A0ABD2X3T1_9HYME</name>
<accession>A0ABD2X3T1</accession>
<evidence type="ECO:0000313" key="3">
    <source>
        <dbReference type="Proteomes" id="UP001627154"/>
    </source>
</evidence>